<evidence type="ECO:0000313" key="1">
    <source>
        <dbReference type="EMBL" id="SMP32117.1"/>
    </source>
</evidence>
<dbReference type="EMBL" id="FXTY01000008">
    <property type="protein sequence ID" value="SMP32117.1"/>
    <property type="molecule type" value="Genomic_DNA"/>
</dbReference>
<gene>
    <name evidence="1" type="ORF">SAMN06265373_108131</name>
</gene>
<organism evidence="1 2">
    <name type="scientific">Shimia sagamensis</name>
    <dbReference type="NCBI Taxonomy" id="1566352"/>
    <lineage>
        <taxon>Bacteria</taxon>
        <taxon>Pseudomonadati</taxon>
        <taxon>Pseudomonadota</taxon>
        <taxon>Alphaproteobacteria</taxon>
        <taxon>Rhodobacterales</taxon>
        <taxon>Roseobacteraceae</taxon>
    </lineage>
</organism>
<accession>A0ABY1PEL5</accession>
<keyword evidence="2" id="KW-1185">Reference proteome</keyword>
<evidence type="ECO:0000313" key="2">
    <source>
        <dbReference type="Proteomes" id="UP001157961"/>
    </source>
</evidence>
<protein>
    <submittedName>
        <fullName evidence="1">Uncharacterized protein</fullName>
    </submittedName>
</protein>
<proteinExistence type="predicted"/>
<dbReference type="RefSeq" id="WP_283427430.1">
    <property type="nucleotide sequence ID" value="NZ_FXTY01000008.1"/>
</dbReference>
<dbReference type="Proteomes" id="UP001157961">
    <property type="component" value="Unassembled WGS sequence"/>
</dbReference>
<comment type="caution">
    <text evidence="1">The sequence shown here is derived from an EMBL/GenBank/DDBJ whole genome shotgun (WGS) entry which is preliminary data.</text>
</comment>
<sequence length="282" mass="30295">MTDQQVIVVGANGVARLVARLVEQRAQEESARIAAVKARGAVPPEVGPDVIEAPARGPVRMSDQRRMVRTDGGGMVRVHDGYQGRKTLHRADAFDVIQAKARAAHTKATRKAEQAGQAVPVWCAPFSPGQVAMGRHYRDLVERWECAGVKCSSLESLSQGSSGTGGDFMDAVLADGQRVDLLRRRIGTGVALAVRRVRPTNRHKRGLILDRYLVDAVCLREKSVTDVLRASGWVKDGQSAKGEHVKALVASLGVALDRMAGPMRCPRMASAAFGGGCVPLFE</sequence>
<reference evidence="1 2" key="1">
    <citation type="submission" date="2017-05" db="EMBL/GenBank/DDBJ databases">
        <authorList>
            <person name="Varghese N."/>
            <person name="Submissions S."/>
        </authorList>
    </citation>
    <scope>NUCLEOTIDE SEQUENCE [LARGE SCALE GENOMIC DNA]</scope>
    <source>
        <strain evidence="1 2">DSM 29734</strain>
    </source>
</reference>
<name>A0ABY1PEL5_9RHOB</name>